<dbReference type="EMBL" id="DTDJ01000024">
    <property type="protein sequence ID" value="HGL17324.1"/>
    <property type="molecule type" value="Genomic_DNA"/>
</dbReference>
<name>A0A7V4E5H1_UNCW3</name>
<accession>A0A7V4E5H1</accession>
<organism evidence="2">
    <name type="scientific">candidate division WOR-3 bacterium</name>
    <dbReference type="NCBI Taxonomy" id="2052148"/>
    <lineage>
        <taxon>Bacteria</taxon>
        <taxon>Bacteria division WOR-3</taxon>
    </lineage>
</organism>
<feature type="chain" id="PRO_5030599966" evidence="1">
    <location>
        <begin position="20"/>
        <end position="355"/>
    </location>
</feature>
<feature type="signal peptide" evidence="1">
    <location>
        <begin position="1"/>
        <end position="19"/>
    </location>
</feature>
<gene>
    <name evidence="2" type="ORF">ENU66_03190</name>
</gene>
<sequence length="355" mass="39521">MRKILKVAVCIVLPVVLFARTVTINTGQFQIQLNDYGRIRVFTTDGTRNMDRISLLVGLNSSAVFDYYSDAGTRRATDSTGNTLPQSLEMFGVFDNSYSNLPPAVSESLHIYTWNGKNFAICDFHITNETGQTSDFYVSLELISQIGGTYENDTSEVLSDRLAVMYDGSANSAVGVVMLHPQSMFSYRALPWGEHQYDDGFYWLLMTSTDIDTLVLGDANGVYGVLNAGLYRGIESDSKMRFVVGILFGQSKEEIQTVAQECIDYYEQYMGVREGAFRDKWTTILAAASSFKIYTDFTGLAEWKLIDVGGNVVKTGKINSSGWHEISTRGLGQGIYFLNISADGKEFIRRVVVVK</sequence>
<evidence type="ECO:0000313" key="2">
    <source>
        <dbReference type="EMBL" id="HGL17324.1"/>
    </source>
</evidence>
<evidence type="ECO:0000256" key="1">
    <source>
        <dbReference type="SAM" id="SignalP"/>
    </source>
</evidence>
<dbReference type="AlphaFoldDB" id="A0A7V4E5H1"/>
<proteinExistence type="predicted"/>
<reference evidence="2" key="1">
    <citation type="journal article" date="2020" name="mSystems">
        <title>Genome- and Community-Level Interaction Insights into Carbon Utilization and Element Cycling Functions of Hydrothermarchaeota in Hydrothermal Sediment.</title>
        <authorList>
            <person name="Zhou Z."/>
            <person name="Liu Y."/>
            <person name="Xu W."/>
            <person name="Pan J."/>
            <person name="Luo Z.H."/>
            <person name="Li M."/>
        </authorList>
    </citation>
    <scope>NUCLEOTIDE SEQUENCE [LARGE SCALE GENOMIC DNA]</scope>
    <source>
        <strain evidence="2">SpSt-69</strain>
    </source>
</reference>
<dbReference type="NCBIfam" id="TIGR04183">
    <property type="entry name" value="Por_Secre_tail"/>
    <property type="match status" value="1"/>
</dbReference>
<comment type="caution">
    <text evidence="2">The sequence shown here is derived from an EMBL/GenBank/DDBJ whole genome shotgun (WGS) entry which is preliminary data.</text>
</comment>
<keyword evidence="1" id="KW-0732">Signal</keyword>
<dbReference type="InterPro" id="IPR026444">
    <property type="entry name" value="Secre_tail"/>
</dbReference>
<protein>
    <submittedName>
        <fullName evidence="2">T9SS type A sorting domain-containing protein</fullName>
    </submittedName>
</protein>